<keyword evidence="2 3" id="KW-0040">ANK repeat</keyword>
<dbReference type="InterPro" id="IPR036770">
    <property type="entry name" value="Ankyrin_rpt-contain_sf"/>
</dbReference>
<evidence type="ECO:0000256" key="1">
    <source>
        <dbReference type="ARBA" id="ARBA00022737"/>
    </source>
</evidence>
<feature type="repeat" description="ANK" evidence="3">
    <location>
        <begin position="534"/>
        <end position="566"/>
    </location>
</feature>
<dbReference type="EMBL" id="DS113371">
    <property type="protein sequence ID" value="EAY08774.1"/>
    <property type="molecule type" value="Genomic_DNA"/>
</dbReference>
<dbReference type="InterPro" id="IPR002110">
    <property type="entry name" value="Ankyrin_rpt"/>
</dbReference>
<feature type="repeat" description="ANK" evidence="3">
    <location>
        <begin position="501"/>
        <end position="533"/>
    </location>
</feature>
<organism evidence="5 6">
    <name type="scientific">Trichomonas vaginalis (strain ATCC PRA-98 / G3)</name>
    <dbReference type="NCBI Taxonomy" id="412133"/>
    <lineage>
        <taxon>Eukaryota</taxon>
        <taxon>Metamonada</taxon>
        <taxon>Parabasalia</taxon>
        <taxon>Trichomonadida</taxon>
        <taxon>Trichomonadidae</taxon>
        <taxon>Trichomonas</taxon>
    </lineage>
</organism>
<dbReference type="SMART" id="SM00248">
    <property type="entry name" value="ANK"/>
    <property type="match status" value="10"/>
</dbReference>
<reference evidence="5" key="1">
    <citation type="submission" date="2006-10" db="EMBL/GenBank/DDBJ databases">
        <authorList>
            <person name="Amadeo P."/>
            <person name="Zhao Q."/>
            <person name="Wortman J."/>
            <person name="Fraser-Liggett C."/>
            <person name="Carlton J."/>
        </authorList>
    </citation>
    <scope>NUCLEOTIDE SEQUENCE</scope>
    <source>
        <strain evidence="5">G3</strain>
    </source>
</reference>
<dbReference type="SMR" id="A2EEX6"/>
<feature type="repeat" description="ANK" evidence="3">
    <location>
        <begin position="369"/>
        <end position="401"/>
    </location>
</feature>
<dbReference type="PANTHER" id="PTHR24198">
    <property type="entry name" value="ANKYRIN REPEAT AND PROTEIN KINASE DOMAIN-CONTAINING PROTEIN"/>
    <property type="match status" value="1"/>
</dbReference>
<feature type="repeat" description="ANK" evidence="3">
    <location>
        <begin position="336"/>
        <end position="368"/>
    </location>
</feature>
<evidence type="ECO:0000313" key="5">
    <source>
        <dbReference type="EMBL" id="EAY08774.1"/>
    </source>
</evidence>
<dbReference type="RefSeq" id="XP_001320997.1">
    <property type="nucleotide sequence ID" value="XM_001320962.1"/>
</dbReference>
<dbReference type="Proteomes" id="UP000001542">
    <property type="component" value="Unassembled WGS sequence"/>
</dbReference>
<accession>A2EEX6</accession>
<dbReference type="Gene3D" id="1.25.40.20">
    <property type="entry name" value="Ankyrin repeat-containing domain"/>
    <property type="match status" value="4"/>
</dbReference>
<dbReference type="Pfam" id="PF12796">
    <property type="entry name" value="Ank_2"/>
    <property type="match status" value="3"/>
</dbReference>
<keyword evidence="6" id="KW-1185">Reference proteome</keyword>
<proteinExistence type="predicted"/>
<dbReference type="SUPFAM" id="SSF48403">
    <property type="entry name" value="Ankyrin repeat"/>
    <property type="match status" value="2"/>
</dbReference>
<dbReference type="PROSITE" id="PS50297">
    <property type="entry name" value="ANK_REP_REGION"/>
    <property type="match status" value="6"/>
</dbReference>
<dbReference type="InParanoid" id="A2EEX6"/>
<dbReference type="STRING" id="5722.A2EEX6"/>
<dbReference type="OrthoDB" id="7464126at2759"/>
<dbReference type="Pfam" id="PF11929">
    <property type="entry name" value="DUF3447"/>
    <property type="match status" value="1"/>
</dbReference>
<gene>
    <name evidence="5" type="ORF">TVAG_188610</name>
</gene>
<reference evidence="5" key="2">
    <citation type="journal article" date="2007" name="Science">
        <title>Draft genome sequence of the sexually transmitted pathogen Trichomonas vaginalis.</title>
        <authorList>
            <person name="Carlton J.M."/>
            <person name="Hirt R.P."/>
            <person name="Silva J.C."/>
            <person name="Delcher A.L."/>
            <person name="Schatz M."/>
            <person name="Zhao Q."/>
            <person name="Wortman J.R."/>
            <person name="Bidwell S.L."/>
            <person name="Alsmark U.C.M."/>
            <person name="Besteiro S."/>
            <person name="Sicheritz-Ponten T."/>
            <person name="Noel C.J."/>
            <person name="Dacks J.B."/>
            <person name="Foster P.G."/>
            <person name="Simillion C."/>
            <person name="Van de Peer Y."/>
            <person name="Miranda-Saavedra D."/>
            <person name="Barton G.J."/>
            <person name="Westrop G.D."/>
            <person name="Mueller S."/>
            <person name="Dessi D."/>
            <person name="Fiori P.L."/>
            <person name="Ren Q."/>
            <person name="Paulsen I."/>
            <person name="Zhang H."/>
            <person name="Bastida-Corcuera F.D."/>
            <person name="Simoes-Barbosa A."/>
            <person name="Brown M.T."/>
            <person name="Hayes R.D."/>
            <person name="Mukherjee M."/>
            <person name="Okumura C.Y."/>
            <person name="Schneider R."/>
            <person name="Smith A.J."/>
            <person name="Vanacova S."/>
            <person name="Villalvazo M."/>
            <person name="Haas B.J."/>
            <person name="Pertea M."/>
            <person name="Feldblyum T.V."/>
            <person name="Utterback T.R."/>
            <person name="Shu C.L."/>
            <person name="Osoegawa K."/>
            <person name="de Jong P.J."/>
            <person name="Hrdy I."/>
            <person name="Horvathova L."/>
            <person name="Zubacova Z."/>
            <person name="Dolezal P."/>
            <person name="Malik S.B."/>
            <person name="Logsdon J.M. Jr."/>
            <person name="Henze K."/>
            <person name="Gupta A."/>
            <person name="Wang C.C."/>
            <person name="Dunne R.L."/>
            <person name="Upcroft J.A."/>
            <person name="Upcroft P."/>
            <person name="White O."/>
            <person name="Salzberg S.L."/>
            <person name="Tang P."/>
            <person name="Chiu C.-H."/>
            <person name="Lee Y.-S."/>
            <person name="Embley T.M."/>
            <person name="Coombs G.H."/>
            <person name="Mottram J.C."/>
            <person name="Tachezy J."/>
            <person name="Fraser-Liggett C.M."/>
            <person name="Johnson P.J."/>
        </authorList>
    </citation>
    <scope>NUCLEOTIDE SEQUENCE [LARGE SCALE GENOMIC DNA]</scope>
    <source>
        <strain evidence="5">G3</strain>
    </source>
</reference>
<feature type="domain" description="DUF3447" evidence="4">
    <location>
        <begin position="185"/>
        <end position="255"/>
    </location>
</feature>
<dbReference type="AlphaFoldDB" id="A2EEX6"/>
<name>A2EEX6_TRIV3</name>
<evidence type="ECO:0000256" key="2">
    <source>
        <dbReference type="ARBA" id="ARBA00023043"/>
    </source>
</evidence>
<dbReference type="InterPro" id="IPR020683">
    <property type="entry name" value="DUF3447"/>
</dbReference>
<dbReference type="PANTHER" id="PTHR24198:SF165">
    <property type="entry name" value="ANKYRIN REPEAT-CONTAINING PROTEIN-RELATED"/>
    <property type="match status" value="1"/>
</dbReference>
<evidence type="ECO:0000313" key="6">
    <source>
        <dbReference type="Proteomes" id="UP000001542"/>
    </source>
</evidence>
<dbReference type="eggNOG" id="KOG4177">
    <property type="taxonomic scope" value="Eukaryota"/>
</dbReference>
<feature type="repeat" description="ANK" evidence="3">
    <location>
        <begin position="435"/>
        <end position="467"/>
    </location>
</feature>
<evidence type="ECO:0000259" key="4">
    <source>
        <dbReference type="Pfam" id="PF11929"/>
    </source>
</evidence>
<dbReference type="VEuPathDB" id="TrichDB:TVAG_188610"/>
<feature type="repeat" description="ANK" evidence="3">
    <location>
        <begin position="402"/>
        <end position="434"/>
    </location>
</feature>
<feature type="repeat" description="ANK" evidence="3">
    <location>
        <begin position="468"/>
        <end position="500"/>
    </location>
</feature>
<dbReference type="VEuPathDB" id="TrichDB:TVAGG3_0472040"/>
<evidence type="ECO:0000256" key="3">
    <source>
        <dbReference type="PROSITE-ProRule" id="PRU00023"/>
    </source>
</evidence>
<protein>
    <recommendedName>
        <fullName evidence="4">DUF3447 domain-containing protein</fullName>
    </recommendedName>
</protein>
<dbReference type="PROSITE" id="PS50088">
    <property type="entry name" value="ANK_REPEAT"/>
    <property type="match status" value="7"/>
</dbReference>
<dbReference type="KEGG" id="tva:4766681"/>
<keyword evidence="1" id="KW-0677">Repeat</keyword>
<sequence length="593" mass="67187">MFDFASNIPQDFSNFIEKSDLLWDASDEEKDSIICQICSDIQQGNLKLSSIIELIDKICLYRPKKIRIYTDICQALLQNLTGNNKIQKLYFNSSRLRSALVYKKLIPNKYGIKFENNAIENIFEFYEKGSVQHALLWDDLDELQTIYSNPMFDTNTNVDGSSLIAKSAKFGSVNCFKFLFMNSGSIDKKALHHAFIGNNYEIIHICERQLKVDSKCLENSILSHHTETSYYLKQKYNVDYSWKTSLSTYNYRFFFEKLFQQKSVDERDFNGETALIASSSLKRFNVCEYLLKNKSNINTMDRSGFSALLNAAIEDNVESLQFPLKNNANIEMRDENQRTPLMIASQLSNLKVMELLIKNNADIEAIDKQRYSALMYAVRWDQTPAVKLLLDNGANINAKSTLGETPLYISVAAKNYEMTLFLLQYNPDIEIQNYLGFTPLMKCAFDDSLEIARLLVLHNADVSARDSAGYTPLIIASYNNSINVAQLLIENDVDVNQSSDSGLTPLMIASQRSSMNVAKMLIKLGADINKVSKEGNTALMEAISCGNYAMAKYLLRKGANASIINKSSLLALDFAVNTGRRLLIELVAEYINQ</sequence>